<feature type="region of interest" description="Disordered" evidence="1">
    <location>
        <begin position="97"/>
        <end position="164"/>
    </location>
</feature>
<keyword evidence="3" id="KW-1185">Reference proteome</keyword>
<name>A0A2I0K512_PUNGR</name>
<sequence length="202" mass="21715">MTECSYGWNPQQQTMTGYNNGWNTQNQPTTGESSTTRGSSSRAPRQHQQQQQQQGRSEAQREPRFLHSYSFRPGPDGQLVRQVLFSLFNESGGDLGNSDLSSATTAPEDAADSDKFVCGTGGGSNEPPLPRFDLLDFLPSLSSKREAGSEGGDEDDGGSSISRHCYSRGCQQVKSSPVISYGVVVAANEPPPPPPAVAIKNF</sequence>
<feature type="compositionally biased region" description="Polar residues" evidence="1">
    <location>
        <begin position="8"/>
        <end position="28"/>
    </location>
</feature>
<evidence type="ECO:0000256" key="1">
    <source>
        <dbReference type="SAM" id="MobiDB-lite"/>
    </source>
</evidence>
<gene>
    <name evidence="2" type="ORF">CRG98_016804</name>
</gene>
<evidence type="ECO:0000313" key="3">
    <source>
        <dbReference type="Proteomes" id="UP000233551"/>
    </source>
</evidence>
<organism evidence="2 3">
    <name type="scientific">Punica granatum</name>
    <name type="common">Pomegranate</name>
    <dbReference type="NCBI Taxonomy" id="22663"/>
    <lineage>
        <taxon>Eukaryota</taxon>
        <taxon>Viridiplantae</taxon>
        <taxon>Streptophyta</taxon>
        <taxon>Embryophyta</taxon>
        <taxon>Tracheophyta</taxon>
        <taxon>Spermatophyta</taxon>
        <taxon>Magnoliopsida</taxon>
        <taxon>eudicotyledons</taxon>
        <taxon>Gunneridae</taxon>
        <taxon>Pentapetalae</taxon>
        <taxon>rosids</taxon>
        <taxon>malvids</taxon>
        <taxon>Myrtales</taxon>
        <taxon>Lythraceae</taxon>
        <taxon>Punica</taxon>
    </lineage>
</organism>
<dbReference type="AlphaFoldDB" id="A0A2I0K512"/>
<dbReference type="EMBL" id="PGOL01000927">
    <property type="protein sequence ID" value="PKI62796.1"/>
    <property type="molecule type" value="Genomic_DNA"/>
</dbReference>
<evidence type="ECO:0000313" key="2">
    <source>
        <dbReference type="EMBL" id="PKI62796.1"/>
    </source>
</evidence>
<accession>A0A2I0K512</accession>
<reference evidence="2 3" key="1">
    <citation type="submission" date="2017-11" db="EMBL/GenBank/DDBJ databases">
        <title>De-novo sequencing of pomegranate (Punica granatum L.) genome.</title>
        <authorList>
            <person name="Akparov Z."/>
            <person name="Amiraslanov A."/>
            <person name="Hajiyeva S."/>
            <person name="Abbasov M."/>
            <person name="Kaur K."/>
            <person name="Hamwieh A."/>
            <person name="Solovyev V."/>
            <person name="Salamov A."/>
            <person name="Braich B."/>
            <person name="Kosarev P."/>
            <person name="Mahmoud A."/>
            <person name="Hajiyev E."/>
            <person name="Babayeva S."/>
            <person name="Izzatullayeva V."/>
            <person name="Mammadov A."/>
            <person name="Mammadov A."/>
            <person name="Sharifova S."/>
            <person name="Ojaghi J."/>
            <person name="Eynullazada K."/>
            <person name="Bayramov B."/>
            <person name="Abdulazimova A."/>
            <person name="Shahmuradov I."/>
        </authorList>
    </citation>
    <scope>NUCLEOTIDE SEQUENCE [LARGE SCALE GENOMIC DNA]</scope>
    <source>
        <strain evidence="3">cv. AG2017</strain>
        <tissue evidence="2">Leaf</tissue>
    </source>
</reference>
<feature type="region of interest" description="Disordered" evidence="1">
    <location>
        <begin position="1"/>
        <end position="75"/>
    </location>
</feature>
<dbReference type="Proteomes" id="UP000233551">
    <property type="component" value="Unassembled WGS sequence"/>
</dbReference>
<protein>
    <submittedName>
        <fullName evidence="2">Uncharacterized protein</fullName>
    </submittedName>
</protein>
<feature type="compositionally biased region" description="Low complexity" evidence="1">
    <location>
        <begin position="131"/>
        <end position="142"/>
    </location>
</feature>
<proteinExistence type="predicted"/>
<feature type="compositionally biased region" description="Low complexity" evidence="1">
    <location>
        <begin position="29"/>
        <end position="54"/>
    </location>
</feature>
<comment type="caution">
    <text evidence="2">The sequence shown here is derived from an EMBL/GenBank/DDBJ whole genome shotgun (WGS) entry which is preliminary data.</text>
</comment>